<accession>A0ABR6ECZ8</accession>
<dbReference type="EMBL" id="WMLF01000059">
    <property type="protein sequence ID" value="MBB1243202.1"/>
    <property type="molecule type" value="Genomic_DNA"/>
</dbReference>
<evidence type="ECO:0000313" key="4">
    <source>
        <dbReference type="Proteomes" id="UP000766698"/>
    </source>
</evidence>
<feature type="region of interest" description="Disordered" evidence="1">
    <location>
        <begin position="193"/>
        <end position="224"/>
    </location>
</feature>
<feature type="domain" description="Transcription regulator PadR N-terminal" evidence="2">
    <location>
        <begin position="16"/>
        <end position="90"/>
    </location>
</feature>
<dbReference type="InterPro" id="IPR036390">
    <property type="entry name" value="WH_DNA-bd_sf"/>
</dbReference>
<dbReference type="PANTHER" id="PTHR33169">
    <property type="entry name" value="PADR-FAMILY TRANSCRIPTIONAL REGULATOR"/>
    <property type="match status" value="1"/>
</dbReference>
<organism evidence="3 4">
    <name type="scientific">Streptomyces durbertensis</name>
    <dbReference type="NCBI Taxonomy" id="2448886"/>
    <lineage>
        <taxon>Bacteria</taxon>
        <taxon>Bacillati</taxon>
        <taxon>Actinomycetota</taxon>
        <taxon>Actinomycetes</taxon>
        <taxon>Kitasatosporales</taxon>
        <taxon>Streptomycetaceae</taxon>
        <taxon>Streptomyces</taxon>
    </lineage>
</organism>
<dbReference type="PANTHER" id="PTHR33169:SF27">
    <property type="entry name" value="TRANSCRIPTIONAL REGULATOR PADR FAMILY PROTEIN"/>
    <property type="match status" value="1"/>
</dbReference>
<dbReference type="SUPFAM" id="SSF46785">
    <property type="entry name" value="Winged helix' DNA-binding domain"/>
    <property type="match status" value="1"/>
</dbReference>
<evidence type="ECO:0000313" key="3">
    <source>
        <dbReference type="EMBL" id="MBB1243202.1"/>
    </source>
</evidence>
<sequence length="224" mass="25556">MAARKRPVSNLLGLAVLGLLLEQPMHPYEMATTLRERNKDTSFKVKTGSLYDVVESLARAGWIAEHSTSRSGRRPERKVYAHTELGRTEFMSWLDELVRTPVKEYPSFLAAVSYLGALGPDRATQALRERITHLDEEIGRTRRARAEVLRQQTPRLFVIELEYALTMAEAEREWAGRIVAEIQDGTLTWPELTTKEGRQVWTDQEEPDGQQAREPQKQRGGQQA</sequence>
<evidence type="ECO:0000259" key="2">
    <source>
        <dbReference type="Pfam" id="PF03551"/>
    </source>
</evidence>
<dbReference type="Pfam" id="PF03551">
    <property type="entry name" value="PadR"/>
    <property type="match status" value="1"/>
</dbReference>
<dbReference type="InterPro" id="IPR052509">
    <property type="entry name" value="Metal_resp_DNA-bind_regulator"/>
</dbReference>
<protein>
    <submittedName>
        <fullName evidence="3">PadR family transcriptional regulator</fullName>
    </submittedName>
</protein>
<reference evidence="4" key="1">
    <citation type="journal article" date="2020" name="Syst. Appl. Microbiol.">
        <title>Streptomyces alkaliterrae sp. nov., isolated from an alkaline soil, and emended descriptions of Streptomyces alkaliphilus, Streptomyces calidiresistens and Streptomyces durbertensis.</title>
        <authorList>
            <person name="Swiecimska M."/>
            <person name="Golinska P."/>
            <person name="Nouioui I."/>
            <person name="Wypij M."/>
            <person name="Rai M."/>
            <person name="Sangal V."/>
            <person name="Goodfellow M."/>
        </authorList>
    </citation>
    <scope>NUCLEOTIDE SEQUENCE [LARGE SCALE GENOMIC DNA]</scope>
    <source>
        <strain evidence="4">DSM 104538</strain>
    </source>
</reference>
<keyword evidence="4" id="KW-1185">Reference proteome</keyword>
<gene>
    <name evidence="3" type="ORF">GL263_06430</name>
</gene>
<proteinExistence type="predicted"/>
<dbReference type="InterPro" id="IPR005149">
    <property type="entry name" value="Tscrpt_reg_PadR_N"/>
</dbReference>
<dbReference type="RefSeq" id="WP_182854606.1">
    <property type="nucleotide sequence ID" value="NZ_WMLF01000059.1"/>
</dbReference>
<dbReference type="InterPro" id="IPR036388">
    <property type="entry name" value="WH-like_DNA-bd_sf"/>
</dbReference>
<comment type="caution">
    <text evidence="3">The sequence shown here is derived from an EMBL/GenBank/DDBJ whole genome shotgun (WGS) entry which is preliminary data.</text>
</comment>
<dbReference type="Proteomes" id="UP000766698">
    <property type="component" value="Unassembled WGS sequence"/>
</dbReference>
<dbReference type="Gene3D" id="1.10.10.10">
    <property type="entry name" value="Winged helix-like DNA-binding domain superfamily/Winged helix DNA-binding domain"/>
    <property type="match status" value="1"/>
</dbReference>
<evidence type="ECO:0000256" key="1">
    <source>
        <dbReference type="SAM" id="MobiDB-lite"/>
    </source>
</evidence>
<name>A0ABR6ECZ8_9ACTN</name>